<organism evidence="1 2">
    <name type="scientific">Echinops telfairi</name>
    <name type="common">Lesser hedgehog tenrec</name>
    <dbReference type="NCBI Taxonomy" id="9371"/>
    <lineage>
        <taxon>Eukaryota</taxon>
        <taxon>Metazoa</taxon>
        <taxon>Chordata</taxon>
        <taxon>Craniata</taxon>
        <taxon>Vertebrata</taxon>
        <taxon>Euteleostomi</taxon>
        <taxon>Mammalia</taxon>
        <taxon>Eutheria</taxon>
        <taxon>Afrotheria</taxon>
        <taxon>Tenrecidae</taxon>
        <taxon>Tenrecinae</taxon>
        <taxon>Echinops</taxon>
    </lineage>
</organism>
<sequence length="311" mass="34618">MPSTLAALLCLGLCLSQMTSSTKHTLLKPIIWAKPSFIIAKGRPVTIWCQGFPEAVEYHLLFKEQLFALKRPKSCDKVTFSIPAMTLHHAGPYRCIYLSGEHWSQLSEPLDLIMTGMYDTPTLSVQPRAQVTSGENVTFHCHLESATNTFFLLKEGRANPLQQTYGKNGADFSLSPVTPAHRGTYRCFGSYNNFAWSFPSEPMKLFVAGSMENTSPVPTETTFSDEKDLRDLCPSTTETRLHKEFASWDLTAQNLFRIGIAVLILMAMVGLLVKSWCSRKKTQAQLTEVSSGILGEGPEHKDHSTRGSGHR</sequence>
<keyword evidence="1" id="KW-1185">Reference proteome</keyword>
<dbReference type="Proteomes" id="UP000694863">
    <property type="component" value="Unplaced"/>
</dbReference>
<accession>A0AC55D9A6</accession>
<name>A0AC55D9A6_ECHTE</name>
<proteinExistence type="predicted"/>
<evidence type="ECO:0000313" key="1">
    <source>
        <dbReference type="Proteomes" id="UP000694863"/>
    </source>
</evidence>
<protein>
    <submittedName>
        <fullName evidence="2">LOW QUALITY PROTEIN: natural cytotoxicity triggering receptor 1</fullName>
    </submittedName>
</protein>
<gene>
    <name evidence="2" type="primary">LOC101647060</name>
</gene>
<keyword evidence="2" id="KW-0675">Receptor</keyword>
<evidence type="ECO:0000313" key="2">
    <source>
        <dbReference type="RefSeq" id="XP_045148325.1"/>
    </source>
</evidence>
<reference evidence="2" key="1">
    <citation type="submission" date="2025-08" db="UniProtKB">
        <authorList>
            <consortium name="RefSeq"/>
        </authorList>
    </citation>
    <scope>IDENTIFICATION</scope>
</reference>
<dbReference type="RefSeq" id="XP_045148325.1">
    <property type="nucleotide sequence ID" value="XM_045292390.1"/>
</dbReference>